<dbReference type="Pfam" id="PF13193">
    <property type="entry name" value="AMP-binding_C"/>
    <property type="match status" value="1"/>
</dbReference>
<keyword evidence="3" id="KW-0436">Ligase</keyword>
<dbReference type="EMBL" id="CP060828">
    <property type="protein sequence ID" value="QNP69343.1"/>
    <property type="molecule type" value="Genomic_DNA"/>
</dbReference>
<evidence type="ECO:0000313" key="9">
    <source>
        <dbReference type="EMBL" id="QNP69343.1"/>
    </source>
</evidence>
<evidence type="ECO:0000256" key="3">
    <source>
        <dbReference type="ARBA" id="ARBA00022598"/>
    </source>
</evidence>
<feature type="domain" description="AMP-binding enzyme C-terminal" evidence="8">
    <location>
        <begin position="472"/>
        <end position="549"/>
    </location>
</feature>
<evidence type="ECO:0000256" key="1">
    <source>
        <dbReference type="ARBA" id="ARBA00004170"/>
    </source>
</evidence>
<dbReference type="KEGG" id="sroi:IAG44_07765"/>
<dbReference type="InterPro" id="IPR025110">
    <property type="entry name" value="AMP-bd_C"/>
</dbReference>
<evidence type="ECO:0000313" key="10">
    <source>
        <dbReference type="Proteomes" id="UP000516052"/>
    </source>
</evidence>
<dbReference type="AlphaFoldDB" id="A0A7H0I977"/>
<evidence type="ECO:0000256" key="4">
    <source>
        <dbReference type="ARBA" id="ARBA00026121"/>
    </source>
</evidence>
<dbReference type="EC" id="6.2.1.3" evidence="4"/>
<dbReference type="PANTHER" id="PTHR43767">
    <property type="entry name" value="LONG-CHAIN-FATTY-ACID--COA LIGASE"/>
    <property type="match status" value="1"/>
</dbReference>
<keyword evidence="10" id="KW-1185">Reference proteome</keyword>
<feature type="domain" description="AMP-dependent synthetase/ligase" evidence="7">
    <location>
        <begin position="44"/>
        <end position="419"/>
    </location>
</feature>
<dbReference type="InterPro" id="IPR050237">
    <property type="entry name" value="ATP-dep_AMP-bd_enzyme"/>
</dbReference>
<comment type="pathway">
    <text evidence="2">Lipid metabolism; fatty acid beta-oxidation.</text>
</comment>
<dbReference type="Proteomes" id="UP000516052">
    <property type="component" value="Chromosome"/>
</dbReference>
<evidence type="ECO:0000256" key="5">
    <source>
        <dbReference type="ARBA" id="ARBA00039545"/>
    </source>
</evidence>
<dbReference type="InterPro" id="IPR045851">
    <property type="entry name" value="AMP-bd_C_sf"/>
</dbReference>
<dbReference type="SUPFAM" id="SSF56801">
    <property type="entry name" value="Acetyl-CoA synthetase-like"/>
    <property type="match status" value="1"/>
</dbReference>
<dbReference type="Pfam" id="PF00501">
    <property type="entry name" value="AMP-binding"/>
    <property type="match status" value="1"/>
</dbReference>
<evidence type="ECO:0000259" key="8">
    <source>
        <dbReference type="Pfam" id="PF13193"/>
    </source>
</evidence>
<comment type="subcellular location">
    <subcellularLocation>
        <location evidence="1">Membrane</location>
        <topology evidence="1">Peripheral membrane protein</topology>
    </subcellularLocation>
</comment>
<dbReference type="Gene3D" id="3.30.300.30">
    <property type="match status" value="1"/>
</dbReference>
<organism evidence="9 10">
    <name type="scientific">Streptomyces roseirectus</name>
    <dbReference type="NCBI Taxonomy" id="2768066"/>
    <lineage>
        <taxon>Bacteria</taxon>
        <taxon>Bacillati</taxon>
        <taxon>Actinomycetota</taxon>
        <taxon>Actinomycetes</taxon>
        <taxon>Kitasatosporales</taxon>
        <taxon>Streptomycetaceae</taxon>
        <taxon>Streptomyces</taxon>
    </lineage>
</organism>
<protein>
    <recommendedName>
        <fullName evidence="5">Long-chain-fatty-acid--CoA ligase</fullName>
        <ecNumber evidence="4">6.2.1.3</ecNumber>
    </recommendedName>
    <alternativeName>
        <fullName evidence="6">Long-chain acyl-CoA synthetase</fullName>
    </alternativeName>
</protein>
<evidence type="ECO:0000256" key="2">
    <source>
        <dbReference type="ARBA" id="ARBA00005005"/>
    </source>
</evidence>
<dbReference type="RefSeq" id="WP_187746382.1">
    <property type="nucleotide sequence ID" value="NZ_CP060828.1"/>
</dbReference>
<name>A0A7H0I977_9ACTN</name>
<dbReference type="GO" id="GO:0004467">
    <property type="term" value="F:long-chain fatty acid-CoA ligase activity"/>
    <property type="evidence" value="ECO:0007669"/>
    <property type="project" value="UniProtKB-EC"/>
</dbReference>
<reference evidence="9 10" key="1">
    <citation type="submission" date="2020-08" db="EMBL/GenBank/DDBJ databases">
        <title>A novel species.</title>
        <authorList>
            <person name="Gao J."/>
        </authorList>
    </citation>
    <scope>NUCLEOTIDE SEQUENCE [LARGE SCALE GENOMIC DNA]</scope>
    <source>
        <strain evidence="9 10">CRXT-G-22</strain>
    </source>
</reference>
<evidence type="ECO:0000256" key="6">
    <source>
        <dbReference type="ARBA" id="ARBA00042773"/>
    </source>
</evidence>
<dbReference type="Gene3D" id="3.40.50.12780">
    <property type="entry name" value="N-terminal domain of ligase-like"/>
    <property type="match status" value="1"/>
</dbReference>
<dbReference type="GO" id="GO:0016020">
    <property type="term" value="C:membrane"/>
    <property type="evidence" value="ECO:0007669"/>
    <property type="project" value="UniProtKB-SubCell"/>
</dbReference>
<sequence length="575" mass="63043">MTQPLVEGPWSMEAAAGLRVPGDVAERFRARGWWRDTSVLHDLFRVAAARPDDPAIVVCSAQDGRTTTVCYAELAFHVRRFAAALHSLGVRRGDRVAFQLPNWWEVAALTLACCWTGAIAVPLLPSLHALELERMLAAARAQVCVVVDTWEGYDCVAALEEISARLPWLRHVVVHGERVPPWAVDFREYFLRTPHEERFAAPRLPAGDALDRVCMLLFTSGTTGERKAVLHTENTLYAGTGAGAGAVERGWAAREVFSTPHPVTGPAGLLYCVWGPILAGGTGAYQDVWAPERYLELLSAASVTQTFLAPSFAQQLLAEQRRRPRSLPSLRFVMTGAAPVRADLARAIHDELRVPVRSCWGMTEAGMGFRTREDAPCDWAAKSDGSPMPGLEMRLLPGPGDDGVHRLLVRGASLAVGFWQPGSGEPFHETWRSDGGWLDTGDLVREDGRGGIRFAGRASRRVGATFMIPVAEVEQEILRHPGVREVVLVGYEDESGHESSCAVVVADGDRCPTLPELVGILVERGMTRWYLPTRLLAVSPELPRNENGKIRYELLKAMIVDSAGQSASDRDQRRS</sequence>
<dbReference type="InterPro" id="IPR042099">
    <property type="entry name" value="ANL_N_sf"/>
</dbReference>
<accession>A0A7H0I977</accession>
<dbReference type="InterPro" id="IPR000873">
    <property type="entry name" value="AMP-dep_synth/lig_dom"/>
</dbReference>
<gene>
    <name evidence="9" type="ORF">IAG44_07765</name>
</gene>
<evidence type="ECO:0000259" key="7">
    <source>
        <dbReference type="Pfam" id="PF00501"/>
    </source>
</evidence>
<proteinExistence type="predicted"/>
<dbReference type="PANTHER" id="PTHR43767:SF8">
    <property type="entry name" value="LONG-CHAIN-FATTY-ACID--COA LIGASE"/>
    <property type="match status" value="1"/>
</dbReference>